<evidence type="ECO:0000259" key="7">
    <source>
        <dbReference type="Pfam" id="PF07715"/>
    </source>
</evidence>
<dbReference type="AlphaFoldDB" id="A0A520S4J3"/>
<dbReference type="GO" id="GO:0009279">
    <property type="term" value="C:cell outer membrane"/>
    <property type="evidence" value="ECO:0007669"/>
    <property type="project" value="UniProtKB-SubCell"/>
</dbReference>
<dbReference type="PANTHER" id="PTHR47234">
    <property type="match status" value="1"/>
</dbReference>
<evidence type="ECO:0000313" key="9">
    <source>
        <dbReference type="Proteomes" id="UP000320404"/>
    </source>
</evidence>
<dbReference type="InterPro" id="IPR036942">
    <property type="entry name" value="Beta-barrel_TonB_sf"/>
</dbReference>
<feature type="chain" id="PRO_5022206719" evidence="5">
    <location>
        <begin position="30"/>
        <end position="1038"/>
    </location>
</feature>
<protein>
    <submittedName>
        <fullName evidence="8">Outer membrane cobalamin receptor protein</fullName>
    </submittedName>
</protein>
<comment type="subcellular location">
    <subcellularLocation>
        <location evidence="1 4">Cell outer membrane</location>
    </subcellularLocation>
</comment>
<evidence type="ECO:0000256" key="2">
    <source>
        <dbReference type="ARBA" id="ARBA00023136"/>
    </source>
</evidence>
<evidence type="ECO:0000256" key="1">
    <source>
        <dbReference type="ARBA" id="ARBA00004442"/>
    </source>
</evidence>
<dbReference type="InterPro" id="IPR012910">
    <property type="entry name" value="Plug_dom"/>
</dbReference>
<dbReference type="SUPFAM" id="SSF56935">
    <property type="entry name" value="Porins"/>
    <property type="match status" value="1"/>
</dbReference>
<keyword evidence="3" id="KW-0998">Cell outer membrane</keyword>
<reference evidence="8 9" key="1">
    <citation type="submission" date="2019-02" db="EMBL/GenBank/DDBJ databases">
        <title>Prokaryotic population dynamics and viral predation in marine succession experiment using metagenomics: the confinement effect.</title>
        <authorList>
            <person name="Haro-Moreno J.M."/>
            <person name="Rodriguez-Valera F."/>
            <person name="Lopez-Perez M."/>
        </authorList>
    </citation>
    <scope>NUCLEOTIDE SEQUENCE [LARGE SCALE GENOMIC DNA]</scope>
    <source>
        <strain evidence="8">MED-G158</strain>
    </source>
</reference>
<organism evidence="8 9">
    <name type="scientific">OM182 bacterium</name>
    <dbReference type="NCBI Taxonomy" id="2510334"/>
    <lineage>
        <taxon>Bacteria</taxon>
        <taxon>Pseudomonadati</taxon>
        <taxon>Pseudomonadota</taxon>
        <taxon>Gammaproteobacteria</taxon>
        <taxon>OMG group</taxon>
        <taxon>OM182 clade</taxon>
    </lineage>
</organism>
<dbReference type="Proteomes" id="UP000320404">
    <property type="component" value="Unassembled WGS sequence"/>
</dbReference>
<keyword evidence="5" id="KW-0732">Signal</keyword>
<dbReference type="Gene3D" id="2.170.130.10">
    <property type="entry name" value="TonB-dependent receptor, plug domain"/>
    <property type="match status" value="1"/>
</dbReference>
<evidence type="ECO:0000256" key="5">
    <source>
        <dbReference type="SAM" id="SignalP"/>
    </source>
</evidence>
<dbReference type="Pfam" id="PF00593">
    <property type="entry name" value="TonB_dep_Rec_b-barrel"/>
    <property type="match status" value="1"/>
</dbReference>
<evidence type="ECO:0000259" key="6">
    <source>
        <dbReference type="Pfam" id="PF00593"/>
    </source>
</evidence>
<dbReference type="Pfam" id="PF07715">
    <property type="entry name" value="Plug"/>
    <property type="match status" value="1"/>
</dbReference>
<dbReference type="EMBL" id="SHAH01000016">
    <property type="protein sequence ID" value="RZO77380.1"/>
    <property type="molecule type" value="Genomic_DNA"/>
</dbReference>
<accession>A0A520S4J3</accession>
<keyword evidence="8" id="KW-0675">Receptor</keyword>
<gene>
    <name evidence="8" type="ORF">EVA69_02000</name>
</gene>
<proteinExistence type="inferred from homology"/>
<name>A0A520S4J3_9GAMM</name>
<evidence type="ECO:0000313" key="8">
    <source>
        <dbReference type="EMBL" id="RZO77380.1"/>
    </source>
</evidence>
<dbReference type="InterPro" id="IPR037066">
    <property type="entry name" value="Plug_dom_sf"/>
</dbReference>
<feature type="domain" description="TonB-dependent receptor-like beta-barrel" evidence="6">
    <location>
        <begin position="423"/>
        <end position="1009"/>
    </location>
</feature>
<feature type="domain" description="TonB-dependent receptor plug" evidence="7">
    <location>
        <begin position="58"/>
        <end position="163"/>
    </location>
</feature>
<dbReference type="Gene3D" id="2.40.170.20">
    <property type="entry name" value="TonB-dependent receptor, beta-barrel domain"/>
    <property type="match status" value="1"/>
</dbReference>
<feature type="signal peptide" evidence="5">
    <location>
        <begin position="1"/>
        <end position="29"/>
    </location>
</feature>
<keyword evidence="2 4" id="KW-0472">Membrane</keyword>
<comment type="similarity">
    <text evidence="4">Belongs to the TonB-dependent receptor family.</text>
</comment>
<evidence type="ECO:0000256" key="4">
    <source>
        <dbReference type="RuleBase" id="RU003357"/>
    </source>
</evidence>
<dbReference type="InterPro" id="IPR000531">
    <property type="entry name" value="Beta-barrel_TonB"/>
</dbReference>
<sequence>MKANNYSRRPNLPKTAVAAAISAALSVPAVVVAQSGDIDEIVVTGSRIPADPNVISSVPIQSLNAEDIRNSGEINIADIVADIPALISSQTAENSATGANSLNLRGLGGDRTLTLVNGRRHVAGFRGSQAVDTGTIPRALVRSVEVTTGGASAVYGADAVTGVVNFILRDDFEGFQVDIQQGLPERGEGRTTAVDATWGMNFDDDRGNVAVSLSFEDDTGILYGDRDWSRDNGISSVGPRANPSTDPNAPPRAVVDNPTFWLTSQAGSIAPTFGGRSTTYVDINNNGIADCQESEGGRVGYLAGCWITNPDGSVRVNQDGTVLGTLWGQGGDGGVISANRDSLYPETERAVVNINANYDLTDTFNVFFEGKYVEATSTTFSEGDGFYDTLFIQADNPYIPSQLLPVVAQTGGLLLTQDPHDFSDNNPFEYTRETTRFVAGFEWEMSPEHTLEVSVNHGEFTNTSNTTTTVLDRTFAAIDAVKDSSGNIVCRSDLNPSAAYEIDYFAGSNNYANGSYSSDRYYSFSPGDGQCQPLNPFGTYSASEAAQNFITMPLERVLELDQTVLNATLIGEFEFAPRLLDGPIGYATGIEYREESSLNILDPLDLGIMPAGTSYTAGQSVNEVSDWLYTFIDYDNSQQYNTQGEYDVTDAFVEFRLPVLRGRALAEELTIDGAARIANYSTLGEATTWKFGTTWAPNNELSFRGTISEAVRAPNISELFDPKLPITVAANADPCDPNNVANGTANREANCIAALQATGLAQADIFDSNGNYAWTNPLTARFAGVSGGNPALDVETANTVTVGAVYRPEVVEGLTLTVDYWDVVIQDAISAVGSSDILEGCFDSASYPSLGFCNAFTRRGDGGLNFLETGQINFAKLEARGIDFSANYDFTVGENNFGVRLVGSRQERLDRFFNPLDMTDVDPEIMEIQRPRLTASLGLSWDRGPVRVGLQTIYQGKQGVDEIEEVRGIAGQSPLYGSAGFFGNVLISDLNASYQWKDGVNFFAGINNLWDEEPFSTQTAWPVGPRGRTLFLGLSYSL</sequence>
<dbReference type="PANTHER" id="PTHR47234:SF2">
    <property type="entry name" value="TONB-DEPENDENT RECEPTOR"/>
    <property type="match status" value="1"/>
</dbReference>
<keyword evidence="4" id="KW-0798">TonB box</keyword>
<comment type="caution">
    <text evidence="8">The sequence shown here is derived from an EMBL/GenBank/DDBJ whole genome shotgun (WGS) entry which is preliminary data.</text>
</comment>
<evidence type="ECO:0000256" key="3">
    <source>
        <dbReference type="ARBA" id="ARBA00023237"/>
    </source>
</evidence>